<organism evidence="3 4">
    <name type="scientific">Botrimarina mediterranea</name>
    <dbReference type="NCBI Taxonomy" id="2528022"/>
    <lineage>
        <taxon>Bacteria</taxon>
        <taxon>Pseudomonadati</taxon>
        <taxon>Planctomycetota</taxon>
        <taxon>Planctomycetia</taxon>
        <taxon>Pirellulales</taxon>
        <taxon>Lacipirellulaceae</taxon>
        <taxon>Botrimarina</taxon>
    </lineage>
</organism>
<evidence type="ECO:0000313" key="4">
    <source>
        <dbReference type="Proteomes" id="UP000316426"/>
    </source>
</evidence>
<feature type="transmembrane region" description="Helical" evidence="1">
    <location>
        <begin position="12"/>
        <end position="34"/>
    </location>
</feature>
<evidence type="ECO:0000259" key="2">
    <source>
        <dbReference type="SMART" id="SM00014"/>
    </source>
</evidence>
<dbReference type="SMART" id="SM00014">
    <property type="entry name" value="acidPPc"/>
    <property type="match status" value="1"/>
</dbReference>
<dbReference type="Proteomes" id="UP000316426">
    <property type="component" value="Chromosome"/>
</dbReference>
<dbReference type="AlphaFoldDB" id="A0A518KC15"/>
<feature type="domain" description="Phosphatidic acid phosphatase type 2/haloperoxidase" evidence="2">
    <location>
        <begin position="103"/>
        <end position="220"/>
    </location>
</feature>
<dbReference type="CDD" id="cd03392">
    <property type="entry name" value="PAP2_like_2"/>
    <property type="match status" value="1"/>
</dbReference>
<sequence length="247" mass="26352">MDKSLLSSWYRALRGNALPIIVGIIAALSAYVFLEVADEVAEAEILGVDSGLLLSLRNPDDLADPIGPRWLEEMMRDFTALGGIGVTTLVTAGAVAYLVMIGKRAMAAYVVVTVVGGVALSLALKAGFDRPRPDLAPHGSHVYTQSFPSGHATTAAVVYLTLGAMLARIQPLWRVKALILTMAVALTVAVGFSRVYLAVHWPTDVVAGWALGLAWALGVWLVAMGITRFTRHKHGSEMQKVADQMSS</sequence>
<reference evidence="3 4" key="1">
    <citation type="submission" date="2019-02" db="EMBL/GenBank/DDBJ databases">
        <title>Deep-cultivation of Planctomycetes and their phenomic and genomic characterization uncovers novel biology.</title>
        <authorList>
            <person name="Wiegand S."/>
            <person name="Jogler M."/>
            <person name="Boedeker C."/>
            <person name="Pinto D."/>
            <person name="Vollmers J."/>
            <person name="Rivas-Marin E."/>
            <person name="Kohn T."/>
            <person name="Peeters S.H."/>
            <person name="Heuer A."/>
            <person name="Rast P."/>
            <person name="Oberbeckmann S."/>
            <person name="Bunk B."/>
            <person name="Jeske O."/>
            <person name="Meyerdierks A."/>
            <person name="Storesund J.E."/>
            <person name="Kallscheuer N."/>
            <person name="Luecker S."/>
            <person name="Lage O.M."/>
            <person name="Pohl T."/>
            <person name="Merkel B.J."/>
            <person name="Hornburger P."/>
            <person name="Mueller R.-W."/>
            <person name="Bruemmer F."/>
            <person name="Labrenz M."/>
            <person name="Spormann A.M."/>
            <person name="Op den Camp H."/>
            <person name="Overmann J."/>
            <person name="Amann R."/>
            <person name="Jetten M.S.M."/>
            <person name="Mascher T."/>
            <person name="Medema M.H."/>
            <person name="Devos D.P."/>
            <person name="Kaster A.-K."/>
            <person name="Ovreas L."/>
            <person name="Rohde M."/>
            <person name="Galperin M.Y."/>
            <person name="Jogler C."/>
        </authorList>
    </citation>
    <scope>NUCLEOTIDE SEQUENCE [LARGE SCALE GENOMIC DNA]</scope>
    <source>
        <strain evidence="3 4">Spa11</strain>
    </source>
</reference>
<dbReference type="Pfam" id="PF01569">
    <property type="entry name" value="PAP2"/>
    <property type="match status" value="1"/>
</dbReference>
<evidence type="ECO:0000313" key="3">
    <source>
        <dbReference type="EMBL" id="QDV75343.1"/>
    </source>
</evidence>
<keyword evidence="1" id="KW-1133">Transmembrane helix</keyword>
<proteinExistence type="predicted"/>
<dbReference type="PANTHER" id="PTHR14969">
    <property type="entry name" value="SPHINGOSINE-1-PHOSPHATE PHOSPHOHYDROLASE"/>
    <property type="match status" value="1"/>
</dbReference>
<evidence type="ECO:0000256" key="1">
    <source>
        <dbReference type="SAM" id="Phobius"/>
    </source>
</evidence>
<dbReference type="InterPro" id="IPR000326">
    <property type="entry name" value="PAP2/HPO"/>
</dbReference>
<name>A0A518KC15_9BACT</name>
<feature type="transmembrane region" description="Helical" evidence="1">
    <location>
        <begin position="148"/>
        <end position="166"/>
    </location>
</feature>
<accession>A0A518KC15</accession>
<dbReference type="InterPro" id="IPR036938">
    <property type="entry name" value="PAP2/HPO_sf"/>
</dbReference>
<dbReference type="SUPFAM" id="SSF48317">
    <property type="entry name" value="Acid phosphatase/Vanadium-dependent haloperoxidase"/>
    <property type="match status" value="1"/>
</dbReference>
<keyword evidence="1" id="KW-0812">Transmembrane</keyword>
<keyword evidence="4" id="KW-1185">Reference proteome</keyword>
<keyword evidence="1" id="KW-0472">Membrane</keyword>
<feature type="transmembrane region" description="Helical" evidence="1">
    <location>
        <begin position="78"/>
        <end position="99"/>
    </location>
</feature>
<dbReference type="PANTHER" id="PTHR14969:SF13">
    <property type="entry name" value="AT30094P"/>
    <property type="match status" value="1"/>
</dbReference>
<protein>
    <submittedName>
        <fullName evidence="3">Undecaprenyl pyrophosphate phosphatase</fullName>
    </submittedName>
</protein>
<feature type="transmembrane region" description="Helical" evidence="1">
    <location>
        <begin position="209"/>
        <end position="230"/>
    </location>
</feature>
<dbReference type="Gene3D" id="1.20.144.10">
    <property type="entry name" value="Phosphatidic acid phosphatase type 2/haloperoxidase"/>
    <property type="match status" value="1"/>
</dbReference>
<dbReference type="KEGG" id="bmei:Spa11_35590"/>
<gene>
    <name evidence="3" type="ORF">Spa11_35590</name>
</gene>
<feature type="transmembrane region" description="Helical" evidence="1">
    <location>
        <begin position="178"/>
        <end position="197"/>
    </location>
</feature>
<dbReference type="RefSeq" id="WP_145114540.1">
    <property type="nucleotide sequence ID" value="NZ_CP036349.1"/>
</dbReference>
<feature type="transmembrane region" description="Helical" evidence="1">
    <location>
        <begin position="106"/>
        <end position="128"/>
    </location>
</feature>
<dbReference type="EMBL" id="CP036349">
    <property type="protein sequence ID" value="QDV75343.1"/>
    <property type="molecule type" value="Genomic_DNA"/>
</dbReference>